<dbReference type="Proteomes" id="UP000184462">
    <property type="component" value="Unassembled WGS sequence"/>
</dbReference>
<reference evidence="3 4" key="1">
    <citation type="submission" date="2016-11" db="EMBL/GenBank/DDBJ databases">
        <authorList>
            <person name="Jaros S."/>
            <person name="Januszkiewicz K."/>
            <person name="Wedrychowicz H."/>
        </authorList>
    </citation>
    <scope>NUCLEOTIDE SEQUENCE [LARGE SCALE GENOMIC DNA]</scope>
    <source>
        <strain evidence="3 4">DSM 25661</strain>
    </source>
</reference>
<dbReference type="InterPro" id="IPR012338">
    <property type="entry name" value="Beta-lactam/transpept-like"/>
</dbReference>
<proteinExistence type="predicted"/>
<sequence length="380" mass="43647">MRKLLKWFLISIATLIILLYVTDYNYILKGIRVVYLTGHTTAFIDDYKYFDNRSIENKTVQNWPKANTYNSIKPTERLDSVNNALGTTAFLIIKNGKIIYENYAPDYTKDSKTNSFSMAKSITTSLLFKAIQDGYIKSLEQPITDFFPDFKGEFAKSTTVGDLASMASGLNWEEHYYSPFSMTARAYYDDEIGELVNSLEVNQASGQSFKYLSGNTLLLGMIISKATNKSLSEYLSQSFWRPLGMRQTAYWQLDNVESGIEKAYCCIASNARDFAKIGQLFLQNGSWNGKQIIDTSYVKLATKARFKESPQYGYGFWLSNYKSKQLFSMRGILGQYVIGIPEDNLLIVRLGHHRSKEKINHFPKDFYIYIDETYQMLNQI</sequence>
<accession>A0A1M4VPV9</accession>
<evidence type="ECO:0000256" key="1">
    <source>
        <dbReference type="SAM" id="Phobius"/>
    </source>
</evidence>
<feature type="domain" description="Beta-lactamase-related" evidence="2">
    <location>
        <begin position="87"/>
        <end position="350"/>
    </location>
</feature>
<dbReference type="Gene3D" id="3.40.710.10">
    <property type="entry name" value="DD-peptidase/beta-lactamase superfamily"/>
    <property type="match status" value="1"/>
</dbReference>
<evidence type="ECO:0000313" key="3">
    <source>
        <dbReference type="EMBL" id="SHE70999.1"/>
    </source>
</evidence>
<dbReference type="SUPFAM" id="SSF56601">
    <property type="entry name" value="beta-lactamase/transpeptidase-like"/>
    <property type="match status" value="1"/>
</dbReference>
<dbReference type="PANTHER" id="PTHR43283">
    <property type="entry name" value="BETA-LACTAMASE-RELATED"/>
    <property type="match status" value="1"/>
</dbReference>
<dbReference type="Pfam" id="PF00144">
    <property type="entry name" value="Beta-lactamase"/>
    <property type="match status" value="1"/>
</dbReference>
<name>A0A1M4VPV9_9FLAO</name>
<dbReference type="STRING" id="1155689.SAMN05444278_104162"/>
<dbReference type="InterPro" id="IPR001466">
    <property type="entry name" value="Beta-lactam-related"/>
</dbReference>
<protein>
    <submittedName>
        <fullName evidence="3">CubicO group peptidase, beta-lactamase class C family</fullName>
    </submittedName>
</protein>
<keyword evidence="1" id="KW-0812">Transmembrane</keyword>
<evidence type="ECO:0000313" key="4">
    <source>
        <dbReference type="Proteomes" id="UP000184462"/>
    </source>
</evidence>
<gene>
    <name evidence="3" type="ORF">SAMN05444278_104162</name>
</gene>
<dbReference type="InterPro" id="IPR050789">
    <property type="entry name" value="Diverse_Enzym_Activities"/>
</dbReference>
<keyword evidence="1" id="KW-0472">Membrane</keyword>
<keyword evidence="4" id="KW-1185">Reference proteome</keyword>
<feature type="transmembrane region" description="Helical" evidence="1">
    <location>
        <begin position="7"/>
        <end position="27"/>
    </location>
</feature>
<evidence type="ECO:0000259" key="2">
    <source>
        <dbReference type="Pfam" id="PF00144"/>
    </source>
</evidence>
<organism evidence="3 4">
    <name type="scientific">Psychroflexus salarius</name>
    <dbReference type="NCBI Taxonomy" id="1155689"/>
    <lineage>
        <taxon>Bacteria</taxon>
        <taxon>Pseudomonadati</taxon>
        <taxon>Bacteroidota</taxon>
        <taxon>Flavobacteriia</taxon>
        <taxon>Flavobacteriales</taxon>
        <taxon>Flavobacteriaceae</taxon>
        <taxon>Psychroflexus</taxon>
    </lineage>
</organism>
<dbReference type="EMBL" id="FQTW01000004">
    <property type="protein sequence ID" value="SHE70999.1"/>
    <property type="molecule type" value="Genomic_DNA"/>
</dbReference>
<dbReference type="OrthoDB" id="9773047at2"/>
<dbReference type="AlphaFoldDB" id="A0A1M4VPV9"/>
<keyword evidence="1" id="KW-1133">Transmembrane helix</keyword>
<dbReference type="RefSeq" id="WP_073192869.1">
    <property type="nucleotide sequence ID" value="NZ_FQTW01000004.1"/>
</dbReference>
<dbReference type="PANTHER" id="PTHR43283:SF7">
    <property type="entry name" value="BETA-LACTAMASE-RELATED DOMAIN-CONTAINING PROTEIN"/>
    <property type="match status" value="1"/>
</dbReference>